<feature type="compositionally biased region" description="Polar residues" evidence="1">
    <location>
        <begin position="262"/>
        <end position="277"/>
    </location>
</feature>
<organism evidence="2 3">
    <name type="scientific">Lentinus tigrinus ALCF2SS1-6</name>
    <dbReference type="NCBI Taxonomy" id="1328759"/>
    <lineage>
        <taxon>Eukaryota</taxon>
        <taxon>Fungi</taxon>
        <taxon>Dikarya</taxon>
        <taxon>Basidiomycota</taxon>
        <taxon>Agaricomycotina</taxon>
        <taxon>Agaricomycetes</taxon>
        <taxon>Polyporales</taxon>
        <taxon>Polyporaceae</taxon>
        <taxon>Lentinus</taxon>
    </lineage>
</organism>
<evidence type="ECO:0000313" key="3">
    <source>
        <dbReference type="Proteomes" id="UP000313359"/>
    </source>
</evidence>
<keyword evidence="3" id="KW-1185">Reference proteome</keyword>
<sequence>MVPPRSWSILFAALHFMPSPPVQIVHDRLDLKTYHPTLEAVVRKAYAKNIKLIHFPALIRIDHLPKDPVQWLEDISTVRAKSCDSCLKAGHVCIIHTGSSYRCLHCLLDNGATCSHQEEMEDLGYPATPACYQYEVAIALDLTPMPPGFKWAGKKAQDEDLLERLLAIVANHSEDNTEESDNKEIDELAGDSDKAKPAIQTKGKSTSPRSTWRMADSNAELKRVLETCMDGLEALLQEVLWELKRKRVNGEEATKLSEFVEGSSTGKRAQTDSQTED</sequence>
<protein>
    <submittedName>
        <fullName evidence="2">Uncharacterized protein</fullName>
    </submittedName>
</protein>
<feature type="compositionally biased region" description="Basic and acidic residues" evidence="1">
    <location>
        <begin position="173"/>
        <end position="196"/>
    </location>
</feature>
<feature type="region of interest" description="Disordered" evidence="1">
    <location>
        <begin position="173"/>
        <end position="213"/>
    </location>
</feature>
<dbReference type="AlphaFoldDB" id="A0A5C2S4X5"/>
<dbReference type="Proteomes" id="UP000313359">
    <property type="component" value="Unassembled WGS sequence"/>
</dbReference>
<dbReference type="OrthoDB" id="2764258at2759"/>
<evidence type="ECO:0000256" key="1">
    <source>
        <dbReference type="SAM" id="MobiDB-lite"/>
    </source>
</evidence>
<dbReference type="EMBL" id="ML122277">
    <property type="protein sequence ID" value="RPD57994.1"/>
    <property type="molecule type" value="Genomic_DNA"/>
</dbReference>
<evidence type="ECO:0000313" key="2">
    <source>
        <dbReference type="EMBL" id="RPD57994.1"/>
    </source>
</evidence>
<reference evidence="2" key="1">
    <citation type="journal article" date="2018" name="Genome Biol. Evol.">
        <title>Genomics and development of Lentinus tigrinus, a white-rot wood-decaying mushroom with dimorphic fruiting bodies.</title>
        <authorList>
            <person name="Wu B."/>
            <person name="Xu Z."/>
            <person name="Knudson A."/>
            <person name="Carlson A."/>
            <person name="Chen N."/>
            <person name="Kovaka S."/>
            <person name="LaButti K."/>
            <person name="Lipzen A."/>
            <person name="Pennachio C."/>
            <person name="Riley R."/>
            <person name="Schakwitz W."/>
            <person name="Umezawa K."/>
            <person name="Ohm R.A."/>
            <person name="Grigoriev I.V."/>
            <person name="Nagy L.G."/>
            <person name="Gibbons J."/>
            <person name="Hibbett D."/>
        </authorList>
    </citation>
    <scope>NUCLEOTIDE SEQUENCE [LARGE SCALE GENOMIC DNA]</scope>
    <source>
        <strain evidence="2">ALCF2SS1-6</strain>
    </source>
</reference>
<accession>A0A5C2S4X5</accession>
<gene>
    <name evidence="2" type="ORF">L227DRAFT_564947</name>
</gene>
<feature type="region of interest" description="Disordered" evidence="1">
    <location>
        <begin position="252"/>
        <end position="277"/>
    </location>
</feature>
<name>A0A5C2S4X5_9APHY</name>
<proteinExistence type="predicted"/>
<dbReference type="STRING" id="1328759.A0A5C2S4X5"/>